<name>A0A5C6BWU9_9BACT</name>
<feature type="active site" description="Acyl-thioester intermediate" evidence="3">
    <location>
        <position position="154"/>
    </location>
</feature>
<evidence type="ECO:0000313" key="7">
    <source>
        <dbReference type="EMBL" id="TWU16117.1"/>
    </source>
</evidence>
<evidence type="ECO:0000256" key="4">
    <source>
        <dbReference type="SAM" id="MobiDB-lite"/>
    </source>
</evidence>
<evidence type="ECO:0000313" key="8">
    <source>
        <dbReference type="Proteomes" id="UP000319908"/>
    </source>
</evidence>
<dbReference type="PIRSF" id="PIRSF000451">
    <property type="entry name" value="PKS_III"/>
    <property type="match status" value="1"/>
</dbReference>
<reference evidence="7 8" key="1">
    <citation type="journal article" date="2020" name="Antonie Van Leeuwenhoek">
        <title>Rhodopirellula heiligendammensis sp. nov., Rhodopirellula pilleata sp. nov., and Rhodopirellula solitaria sp. nov. isolated from natural or artificial marine surfaces in Northern Germany and California, USA, and emended description of the genus Rhodopirellula.</title>
        <authorList>
            <person name="Kallscheuer N."/>
            <person name="Wiegand S."/>
            <person name="Jogler M."/>
            <person name="Boedeker C."/>
            <person name="Peeters S.H."/>
            <person name="Rast P."/>
            <person name="Heuer A."/>
            <person name="Jetten M.S.M."/>
            <person name="Rohde M."/>
            <person name="Jogler C."/>
        </authorList>
    </citation>
    <scope>NUCLEOTIDE SEQUENCE [LARGE SCALE GENOMIC DNA]</scope>
    <source>
        <strain evidence="7 8">Poly21</strain>
    </source>
</reference>
<dbReference type="Pfam" id="PF00195">
    <property type="entry name" value="Chal_sti_synt_N"/>
    <property type="match status" value="1"/>
</dbReference>
<evidence type="ECO:0000259" key="6">
    <source>
        <dbReference type="Pfam" id="PF02797"/>
    </source>
</evidence>
<evidence type="ECO:0000256" key="1">
    <source>
        <dbReference type="ARBA" id="ARBA00005531"/>
    </source>
</evidence>
<accession>A0A5C6BWU9</accession>
<keyword evidence="8" id="KW-1185">Reference proteome</keyword>
<dbReference type="RefSeq" id="WP_302119065.1">
    <property type="nucleotide sequence ID" value="NZ_SJPU01000002.1"/>
</dbReference>
<comment type="similarity">
    <text evidence="1">Belongs to the thiolase-like superfamily. Chalcone/stilbene synthases family.</text>
</comment>
<dbReference type="SUPFAM" id="SSF53901">
    <property type="entry name" value="Thiolase-like"/>
    <property type="match status" value="1"/>
</dbReference>
<dbReference type="Gene3D" id="3.40.47.10">
    <property type="match status" value="2"/>
</dbReference>
<dbReference type="GO" id="GO:0030639">
    <property type="term" value="P:polyketide biosynthetic process"/>
    <property type="evidence" value="ECO:0007669"/>
    <property type="project" value="TreeGrafter"/>
</dbReference>
<dbReference type="CDD" id="cd00831">
    <property type="entry name" value="CHS_like"/>
    <property type="match status" value="1"/>
</dbReference>
<protein>
    <submittedName>
        <fullName evidence="7">Alpha-pyrone synthesis polyketide synthase-like Pks18</fullName>
        <ecNumber evidence="7">2.3.1.-</ecNumber>
    </submittedName>
</protein>
<evidence type="ECO:0000256" key="2">
    <source>
        <dbReference type="ARBA" id="ARBA00022679"/>
    </source>
</evidence>
<dbReference type="Proteomes" id="UP000319908">
    <property type="component" value="Unassembled WGS sequence"/>
</dbReference>
<dbReference type="InterPro" id="IPR016039">
    <property type="entry name" value="Thiolase-like"/>
</dbReference>
<feature type="domain" description="Chalcone/stilbene synthase N-terminal" evidence="5">
    <location>
        <begin position="77"/>
        <end position="215"/>
    </location>
</feature>
<gene>
    <name evidence="7" type="ORF">Poly21_33220</name>
</gene>
<dbReference type="PANTHER" id="PTHR11877">
    <property type="entry name" value="HYDROXYMETHYLGLUTARYL-COA SYNTHASE"/>
    <property type="match status" value="1"/>
</dbReference>
<dbReference type="GO" id="GO:0016747">
    <property type="term" value="F:acyltransferase activity, transferring groups other than amino-acyl groups"/>
    <property type="evidence" value="ECO:0007669"/>
    <property type="project" value="InterPro"/>
</dbReference>
<feature type="region of interest" description="Disordered" evidence="4">
    <location>
        <begin position="1"/>
        <end position="26"/>
    </location>
</feature>
<keyword evidence="7" id="KW-0012">Acyltransferase</keyword>
<dbReference type="InterPro" id="IPR012328">
    <property type="entry name" value="Chalcone/stilbene_synt_C"/>
</dbReference>
<dbReference type="PANTHER" id="PTHR11877:SF46">
    <property type="entry name" value="TYPE III POLYKETIDE SYNTHASE A"/>
    <property type="match status" value="1"/>
</dbReference>
<evidence type="ECO:0000259" key="5">
    <source>
        <dbReference type="Pfam" id="PF00195"/>
    </source>
</evidence>
<sequence length="365" mass="38743">MASLLSVASAAPRHQADRQLSTTQAQRMSCRTAREASTVEKLHRRTGVENRGSVLLDQAPSGALTQSFYEALSVDAHGPTTRTRNDRFAIEAPRLAVASAAQAIELSGCEASQITHVITVTCTGFRAPGVDIDLIEQLGLPATTQRTQIGFMGCHALINAFRVARGLVAAEPAACVLIASVELCSLHYQYGYDAQRIVSGSIFADGSAAAIVAGDDFNGSHHLGGLGEIAATGSCLIPGSRDAMSWLIGDHGFEMTLRPSVPELIEANLAGFLENWLAQENLQLDGIGGWAVHPGGTRILDAVEKALGLATQKLKASRDTLRRHGNMSSATLGFVLEEFNHASVPRPWVMLGFGPGLEIEVALIR</sequence>
<dbReference type="InterPro" id="IPR001099">
    <property type="entry name" value="Chalcone/stilbene_synt_N"/>
</dbReference>
<dbReference type="Pfam" id="PF02797">
    <property type="entry name" value="Chal_sti_synt_C"/>
    <property type="match status" value="1"/>
</dbReference>
<proteinExistence type="inferred from homology"/>
<dbReference type="EMBL" id="SJPU01000002">
    <property type="protein sequence ID" value="TWU16117.1"/>
    <property type="molecule type" value="Genomic_DNA"/>
</dbReference>
<dbReference type="AlphaFoldDB" id="A0A5C6BWU9"/>
<comment type="caution">
    <text evidence="7">The sequence shown here is derived from an EMBL/GenBank/DDBJ whole genome shotgun (WGS) entry which is preliminary data.</text>
</comment>
<evidence type="ECO:0000256" key="3">
    <source>
        <dbReference type="PIRSR" id="PIRSR000451-1"/>
    </source>
</evidence>
<dbReference type="EC" id="2.3.1.-" evidence="7"/>
<organism evidence="7 8">
    <name type="scientific">Allorhodopirellula heiligendammensis</name>
    <dbReference type="NCBI Taxonomy" id="2714739"/>
    <lineage>
        <taxon>Bacteria</taxon>
        <taxon>Pseudomonadati</taxon>
        <taxon>Planctomycetota</taxon>
        <taxon>Planctomycetia</taxon>
        <taxon>Pirellulales</taxon>
        <taxon>Pirellulaceae</taxon>
        <taxon>Allorhodopirellula</taxon>
    </lineage>
</organism>
<keyword evidence="2 7" id="KW-0808">Transferase</keyword>
<feature type="domain" description="Chalcone/stilbene synthase C-terminal" evidence="6">
    <location>
        <begin position="234"/>
        <end position="365"/>
    </location>
</feature>
<dbReference type="InterPro" id="IPR011141">
    <property type="entry name" value="Polyketide_synthase_type-III"/>
</dbReference>